<comment type="catalytic activity">
    <reaction evidence="7">
        <text>thiamine + ATP = thiamine diphosphate + AMP + H(+)</text>
        <dbReference type="Rhea" id="RHEA:11576"/>
        <dbReference type="ChEBI" id="CHEBI:15378"/>
        <dbReference type="ChEBI" id="CHEBI:18385"/>
        <dbReference type="ChEBI" id="CHEBI:30616"/>
        <dbReference type="ChEBI" id="CHEBI:58937"/>
        <dbReference type="ChEBI" id="CHEBI:456215"/>
    </reaction>
</comment>
<dbReference type="GO" id="GO:0004788">
    <property type="term" value="F:thiamine diphosphokinase activity"/>
    <property type="evidence" value="ECO:0007669"/>
    <property type="project" value="UniProtKB-UniRule"/>
</dbReference>
<keyword evidence="3 7" id="KW-0808">Transferase</keyword>
<dbReference type="EMBL" id="MU855395">
    <property type="protein sequence ID" value="KAK3904503.1"/>
    <property type="molecule type" value="Genomic_DNA"/>
</dbReference>
<dbReference type="SMART" id="SM00983">
    <property type="entry name" value="TPK_B1_binding"/>
    <property type="match status" value="1"/>
</dbReference>
<keyword evidence="11" id="KW-1185">Reference proteome</keyword>
<dbReference type="SUPFAM" id="SSF63862">
    <property type="entry name" value="Thiamin pyrophosphokinase, substrate-binding domain"/>
    <property type="match status" value="1"/>
</dbReference>
<dbReference type="InterPro" id="IPR007373">
    <property type="entry name" value="Thiamin_PyroPKinase_B1-bd"/>
</dbReference>
<dbReference type="AlphaFoldDB" id="A0AAN6RVZ2"/>
<dbReference type="InterPro" id="IPR036759">
    <property type="entry name" value="TPK_catalytic_sf"/>
</dbReference>
<comment type="caution">
    <text evidence="10">The sequence shown here is derived from an EMBL/GenBank/DDBJ whole genome shotgun (WGS) entry which is preliminary data.</text>
</comment>
<dbReference type="InterPro" id="IPR016966">
    <property type="entry name" value="Thiamin_pyrophosphokinase_euk"/>
</dbReference>
<evidence type="ECO:0000256" key="2">
    <source>
        <dbReference type="ARBA" id="ARBA00006785"/>
    </source>
</evidence>
<evidence type="ECO:0000256" key="8">
    <source>
        <dbReference type="SAM" id="MobiDB-lite"/>
    </source>
</evidence>
<evidence type="ECO:0000256" key="7">
    <source>
        <dbReference type="PIRNR" id="PIRNR031057"/>
    </source>
</evidence>
<keyword evidence="5 7" id="KW-0418">Kinase</keyword>
<dbReference type="InterPro" id="IPR036371">
    <property type="entry name" value="TPK_B1-bd_sf"/>
</dbReference>
<dbReference type="Proteomes" id="UP001303889">
    <property type="component" value="Unassembled WGS sequence"/>
</dbReference>
<name>A0AAN6RVZ2_9PEZI</name>
<proteinExistence type="inferred from homology"/>
<evidence type="ECO:0000259" key="9">
    <source>
        <dbReference type="SMART" id="SM00983"/>
    </source>
</evidence>
<organism evidence="10 11">
    <name type="scientific">Staphylotrichum tortipilum</name>
    <dbReference type="NCBI Taxonomy" id="2831512"/>
    <lineage>
        <taxon>Eukaryota</taxon>
        <taxon>Fungi</taxon>
        <taxon>Dikarya</taxon>
        <taxon>Ascomycota</taxon>
        <taxon>Pezizomycotina</taxon>
        <taxon>Sordariomycetes</taxon>
        <taxon>Sordariomycetidae</taxon>
        <taxon>Sordariales</taxon>
        <taxon>Chaetomiaceae</taxon>
        <taxon>Staphylotrichum</taxon>
    </lineage>
</organism>
<dbReference type="PIRSF" id="PIRSF031057">
    <property type="entry name" value="Thiamin_pyrophosphokinase"/>
    <property type="match status" value="1"/>
</dbReference>
<keyword evidence="4 7" id="KW-0547">Nucleotide-binding</keyword>
<evidence type="ECO:0000256" key="3">
    <source>
        <dbReference type="ARBA" id="ARBA00022679"/>
    </source>
</evidence>
<dbReference type="SUPFAM" id="SSF63999">
    <property type="entry name" value="Thiamin pyrophosphokinase, catalytic domain"/>
    <property type="match status" value="1"/>
</dbReference>
<evidence type="ECO:0000256" key="6">
    <source>
        <dbReference type="ARBA" id="ARBA00022840"/>
    </source>
</evidence>
<reference evidence="10" key="1">
    <citation type="journal article" date="2023" name="Mol. Phylogenet. Evol.">
        <title>Genome-scale phylogeny and comparative genomics of the fungal order Sordariales.</title>
        <authorList>
            <person name="Hensen N."/>
            <person name="Bonometti L."/>
            <person name="Westerberg I."/>
            <person name="Brannstrom I.O."/>
            <person name="Guillou S."/>
            <person name="Cros-Aarteil S."/>
            <person name="Calhoun S."/>
            <person name="Haridas S."/>
            <person name="Kuo A."/>
            <person name="Mondo S."/>
            <person name="Pangilinan J."/>
            <person name="Riley R."/>
            <person name="LaButti K."/>
            <person name="Andreopoulos B."/>
            <person name="Lipzen A."/>
            <person name="Chen C."/>
            <person name="Yan M."/>
            <person name="Daum C."/>
            <person name="Ng V."/>
            <person name="Clum A."/>
            <person name="Steindorff A."/>
            <person name="Ohm R.A."/>
            <person name="Martin F."/>
            <person name="Silar P."/>
            <person name="Natvig D.O."/>
            <person name="Lalanne C."/>
            <person name="Gautier V."/>
            <person name="Ament-Velasquez S.L."/>
            <person name="Kruys A."/>
            <person name="Hutchinson M.I."/>
            <person name="Powell A.J."/>
            <person name="Barry K."/>
            <person name="Miller A.N."/>
            <person name="Grigoriev I.V."/>
            <person name="Debuchy R."/>
            <person name="Gladieux P."/>
            <person name="Hiltunen Thoren M."/>
            <person name="Johannesson H."/>
        </authorList>
    </citation>
    <scope>NUCLEOTIDE SEQUENCE</scope>
    <source>
        <strain evidence="10">CBS 103.79</strain>
    </source>
</reference>
<feature type="region of interest" description="Disordered" evidence="8">
    <location>
        <begin position="1"/>
        <end position="58"/>
    </location>
</feature>
<dbReference type="InterPro" id="IPR007371">
    <property type="entry name" value="TPK_catalytic"/>
</dbReference>
<dbReference type="PANTHER" id="PTHR13622:SF8">
    <property type="entry name" value="THIAMIN PYROPHOSPHOKINASE 1"/>
    <property type="match status" value="1"/>
</dbReference>
<comment type="pathway">
    <text evidence="1 7">Cofactor biosynthesis; thiamine diphosphate biosynthesis; thiamine diphosphate from thiamine: step 1/1.</text>
</comment>
<dbReference type="GO" id="GO:0005524">
    <property type="term" value="F:ATP binding"/>
    <property type="evidence" value="ECO:0007669"/>
    <property type="project" value="UniProtKB-UniRule"/>
</dbReference>
<keyword evidence="6 7" id="KW-0067">ATP-binding</keyword>
<dbReference type="Pfam" id="PF04263">
    <property type="entry name" value="TPK_catalytic"/>
    <property type="match status" value="1"/>
</dbReference>
<reference evidence="10" key="2">
    <citation type="submission" date="2023-05" db="EMBL/GenBank/DDBJ databases">
        <authorList>
            <consortium name="Lawrence Berkeley National Laboratory"/>
            <person name="Steindorff A."/>
            <person name="Hensen N."/>
            <person name="Bonometti L."/>
            <person name="Westerberg I."/>
            <person name="Brannstrom I.O."/>
            <person name="Guillou S."/>
            <person name="Cros-Aarteil S."/>
            <person name="Calhoun S."/>
            <person name="Haridas S."/>
            <person name="Kuo A."/>
            <person name="Mondo S."/>
            <person name="Pangilinan J."/>
            <person name="Riley R."/>
            <person name="Labutti K."/>
            <person name="Andreopoulos B."/>
            <person name="Lipzen A."/>
            <person name="Chen C."/>
            <person name="Yanf M."/>
            <person name="Daum C."/>
            <person name="Ng V."/>
            <person name="Clum A."/>
            <person name="Ohm R."/>
            <person name="Martin F."/>
            <person name="Silar P."/>
            <person name="Natvig D."/>
            <person name="Lalanne C."/>
            <person name="Gautier V."/>
            <person name="Ament-Velasquez S.L."/>
            <person name="Kruys A."/>
            <person name="Hutchinson M.I."/>
            <person name="Powell A.J."/>
            <person name="Barry K."/>
            <person name="Miller A.N."/>
            <person name="Grigoriev I.V."/>
            <person name="Debuchy R."/>
            <person name="Gladieux P."/>
            <person name="Thoren M.H."/>
            <person name="Johannesson H."/>
        </authorList>
    </citation>
    <scope>NUCLEOTIDE SEQUENCE</scope>
    <source>
        <strain evidence="10">CBS 103.79</strain>
    </source>
</reference>
<dbReference type="Pfam" id="PF04265">
    <property type="entry name" value="TPK_B1_binding"/>
    <property type="match status" value="1"/>
</dbReference>
<evidence type="ECO:0000256" key="1">
    <source>
        <dbReference type="ARBA" id="ARBA00005078"/>
    </source>
</evidence>
<dbReference type="EC" id="2.7.6.2" evidence="7"/>
<feature type="domain" description="Thiamin pyrophosphokinase thiamin-binding" evidence="9">
    <location>
        <begin position="255"/>
        <end position="322"/>
    </location>
</feature>
<dbReference type="FunFam" id="2.60.120.320:FF:000001">
    <property type="entry name" value="Thiamine pyrophosphokinase"/>
    <property type="match status" value="1"/>
</dbReference>
<dbReference type="InterPro" id="IPR006282">
    <property type="entry name" value="Thi_PPkinase"/>
</dbReference>
<dbReference type="GO" id="GO:0006772">
    <property type="term" value="P:thiamine metabolic process"/>
    <property type="evidence" value="ECO:0007669"/>
    <property type="project" value="InterPro"/>
</dbReference>
<dbReference type="GO" id="GO:0009229">
    <property type="term" value="P:thiamine diphosphate biosynthetic process"/>
    <property type="evidence" value="ECO:0007669"/>
    <property type="project" value="UniProtKB-UniRule"/>
</dbReference>
<evidence type="ECO:0000313" key="10">
    <source>
        <dbReference type="EMBL" id="KAK3904503.1"/>
    </source>
</evidence>
<dbReference type="PANTHER" id="PTHR13622">
    <property type="entry name" value="THIAMIN PYROPHOSPHOKINASE"/>
    <property type="match status" value="1"/>
</dbReference>
<dbReference type="GO" id="GO:0030975">
    <property type="term" value="F:thiamine binding"/>
    <property type="evidence" value="ECO:0007669"/>
    <property type="project" value="UniProtKB-UniRule"/>
</dbReference>
<dbReference type="CDD" id="cd07995">
    <property type="entry name" value="TPK"/>
    <property type="match status" value="1"/>
</dbReference>
<dbReference type="GO" id="GO:0016301">
    <property type="term" value="F:kinase activity"/>
    <property type="evidence" value="ECO:0007669"/>
    <property type="project" value="UniProtKB-UniRule"/>
</dbReference>
<protein>
    <recommendedName>
        <fullName evidence="7">Thiamine pyrophosphokinase</fullName>
        <ecNumber evidence="7">2.7.6.2</ecNumber>
    </recommendedName>
</protein>
<dbReference type="Gene3D" id="3.40.50.10240">
    <property type="entry name" value="Thiamin pyrophosphokinase, catalytic domain"/>
    <property type="match status" value="1"/>
</dbReference>
<dbReference type="Gene3D" id="2.60.120.320">
    <property type="entry name" value="Thiamin pyrophosphokinase, thiamin-binding domain"/>
    <property type="match status" value="1"/>
</dbReference>
<accession>A0AAN6RVZ2</accession>
<sequence>MATSDVPTNPGPSDLPEFEWRPADLIRRRRPSRPAPPEAPKAGAGAKPDDTDEHGPGGFALVVLNQPLHPHLGLVHRLWDNAYVRVAADGGANCLYQAAGIHGDPCFDDLDTIIGDLDSLSPETRRYYESLPSAACSPSSPSASPPPRRAATQILLVEEQDSTDFAKAVAHVRQESHPQHQHYLYHHPPPPFPPRGGTPAALLDVVALGGLGGRVDQGVSQLHHLFLFQAGDAGYARGRVFLFSGESLTWLLKPGRHRIRVRDGVFGKHVGILPVGGPSVISTRGLEWDVREWHTEFGGRVSTSNHVLPETEVVEVETTREVLFTIALREV</sequence>
<evidence type="ECO:0000256" key="5">
    <source>
        <dbReference type="ARBA" id="ARBA00022777"/>
    </source>
</evidence>
<evidence type="ECO:0000313" key="11">
    <source>
        <dbReference type="Proteomes" id="UP001303889"/>
    </source>
</evidence>
<gene>
    <name evidence="10" type="ORF">C8A05DRAFT_42444</name>
</gene>
<evidence type="ECO:0000256" key="4">
    <source>
        <dbReference type="ARBA" id="ARBA00022741"/>
    </source>
</evidence>
<comment type="similarity">
    <text evidence="2 7">Belongs to the thiamine pyrophosphokinase family.</text>
</comment>